<name>A0A1T1H9E2_OCELI</name>
<proteinExistence type="inferred from homology"/>
<evidence type="ECO:0000313" key="10">
    <source>
        <dbReference type="EMBL" id="OOV86463.1"/>
    </source>
</evidence>
<evidence type="ECO:0000256" key="3">
    <source>
        <dbReference type="ARBA" id="ARBA00022475"/>
    </source>
</evidence>
<comment type="subcellular location">
    <subcellularLocation>
        <location evidence="1 7">Cell membrane</location>
        <topology evidence="1 7">Multi-pass membrane protein</topology>
    </subcellularLocation>
</comment>
<dbReference type="GO" id="GO:0005275">
    <property type="term" value="F:amine transmembrane transporter activity"/>
    <property type="evidence" value="ECO:0007669"/>
    <property type="project" value="TreeGrafter"/>
</dbReference>
<dbReference type="PANTHER" id="PTHR47737">
    <property type="entry name" value="GLYCINE BETAINE/PROLINE BETAINE TRANSPORT SYSTEM PERMEASE PROTEIN PROW"/>
    <property type="match status" value="1"/>
</dbReference>
<organism evidence="10 11">
    <name type="scientific">Oceanospirillum linum</name>
    <dbReference type="NCBI Taxonomy" id="966"/>
    <lineage>
        <taxon>Bacteria</taxon>
        <taxon>Pseudomonadati</taxon>
        <taxon>Pseudomonadota</taxon>
        <taxon>Gammaproteobacteria</taxon>
        <taxon>Oceanospirillales</taxon>
        <taxon>Oceanospirillaceae</taxon>
        <taxon>Oceanospirillum</taxon>
    </lineage>
</organism>
<feature type="transmembrane region" description="Helical" evidence="7">
    <location>
        <begin position="158"/>
        <end position="180"/>
    </location>
</feature>
<feature type="transmembrane region" description="Helical" evidence="7">
    <location>
        <begin position="109"/>
        <end position="127"/>
    </location>
</feature>
<dbReference type="GO" id="GO:0015871">
    <property type="term" value="P:choline transport"/>
    <property type="evidence" value="ECO:0007669"/>
    <property type="project" value="TreeGrafter"/>
</dbReference>
<evidence type="ECO:0000256" key="5">
    <source>
        <dbReference type="ARBA" id="ARBA00022989"/>
    </source>
</evidence>
<feature type="region of interest" description="Disordered" evidence="8">
    <location>
        <begin position="1"/>
        <end position="43"/>
    </location>
</feature>
<evidence type="ECO:0000256" key="2">
    <source>
        <dbReference type="ARBA" id="ARBA00022448"/>
    </source>
</evidence>
<dbReference type="STRING" id="966.BTA35_0213245"/>
<comment type="similarity">
    <text evidence="7">Belongs to the binding-protein-dependent transport system permease family.</text>
</comment>
<feature type="transmembrane region" description="Helical" evidence="7">
    <location>
        <begin position="134"/>
        <end position="152"/>
    </location>
</feature>
<keyword evidence="2 7" id="KW-0813">Transport</keyword>
<keyword evidence="5 7" id="KW-1133">Transmembrane helix</keyword>
<evidence type="ECO:0000256" key="7">
    <source>
        <dbReference type="RuleBase" id="RU363032"/>
    </source>
</evidence>
<keyword evidence="4 7" id="KW-0812">Transmembrane</keyword>
<keyword evidence="11" id="KW-1185">Reference proteome</keyword>
<dbReference type="GO" id="GO:0031460">
    <property type="term" value="P:glycine betaine transport"/>
    <property type="evidence" value="ECO:0007669"/>
    <property type="project" value="UniProtKB-ARBA"/>
</dbReference>
<dbReference type="Proteomes" id="UP000190064">
    <property type="component" value="Unassembled WGS sequence"/>
</dbReference>
<dbReference type="PROSITE" id="PS50928">
    <property type="entry name" value="ABC_TM1"/>
    <property type="match status" value="1"/>
</dbReference>
<evidence type="ECO:0000256" key="1">
    <source>
        <dbReference type="ARBA" id="ARBA00004651"/>
    </source>
</evidence>
<dbReference type="EMBL" id="MTSD02000006">
    <property type="protein sequence ID" value="OOV86463.1"/>
    <property type="molecule type" value="Genomic_DNA"/>
</dbReference>
<feature type="transmembrane region" description="Helical" evidence="7">
    <location>
        <begin position="310"/>
        <end position="329"/>
    </location>
</feature>
<accession>A0A1T1H9E2</accession>
<dbReference type="PANTHER" id="PTHR47737:SF1">
    <property type="entry name" value="GLYCINE BETAINE_PROLINE BETAINE TRANSPORT SYSTEM PERMEASE PROTEIN PROW"/>
    <property type="match status" value="1"/>
</dbReference>
<evidence type="ECO:0000256" key="8">
    <source>
        <dbReference type="SAM" id="MobiDB-lite"/>
    </source>
</evidence>
<reference evidence="10" key="1">
    <citation type="submission" date="2017-02" db="EMBL/GenBank/DDBJ databases">
        <title>Draft Genome Sequence of the Salt Water Bacterium Oceanospirillum linum ATCC 11336.</title>
        <authorList>
            <person name="Trachtenberg A.M."/>
            <person name="Carney J.G."/>
            <person name="Linnane J.D."/>
            <person name="Rheaume B.A."/>
            <person name="Pitts N.L."/>
            <person name="Mykles D.L."/>
            <person name="Maclea K.S."/>
        </authorList>
    </citation>
    <scope>NUCLEOTIDE SEQUENCE [LARGE SCALE GENOMIC DNA]</scope>
    <source>
        <strain evidence="10">ATCC 11336</strain>
    </source>
</reference>
<sequence>MSTEKNPFAAEAQTTDTDNPFASPEAADNPWGNAERSSEEVTGSEAWLNEDVAAVVEDQITMAEPFAQPWIPLEGWVENALEWVVGNFRPFFSAIKAPVDATLTSIDTLLNSAHPFLMILIFGLLAWQLANKRLAIGTVISLIILGGIGAWSEAMTTLSLVLTSVFFCALLGMPLGILMARSEKINQVLRPTLDAMQTTPAFVYLVPIVMLFGIGNVPGVVVTIIFAMPPIIRLTNLGIRQVPSDLIEAANSFGAHPRQMLFKVQLPLAMPTIMAGVNQTLMLCLSMVVIASMISVGGLGLMVLRGIGRLDIGLATVGGVGIVILAIILDRMTQALGQDSRSRGVRHWYEAGPVGIARRAIGRS</sequence>
<keyword evidence="6 7" id="KW-0472">Membrane</keyword>
<dbReference type="NCBIfam" id="NF008196">
    <property type="entry name" value="PRK10952.1"/>
    <property type="match status" value="1"/>
</dbReference>
<feature type="transmembrane region" description="Helical" evidence="7">
    <location>
        <begin position="280"/>
        <end position="303"/>
    </location>
</feature>
<dbReference type="Gene3D" id="1.10.3720.10">
    <property type="entry name" value="MetI-like"/>
    <property type="match status" value="1"/>
</dbReference>
<keyword evidence="3" id="KW-1003">Cell membrane</keyword>
<evidence type="ECO:0000256" key="6">
    <source>
        <dbReference type="ARBA" id="ARBA00023136"/>
    </source>
</evidence>
<comment type="caution">
    <text evidence="10">The sequence shown here is derived from an EMBL/GenBank/DDBJ whole genome shotgun (WGS) entry which is preliminary data.</text>
</comment>
<evidence type="ECO:0000313" key="11">
    <source>
        <dbReference type="Proteomes" id="UP000190064"/>
    </source>
</evidence>
<dbReference type="Pfam" id="PF00528">
    <property type="entry name" value="BPD_transp_1"/>
    <property type="match status" value="1"/>
</dbReference>
<dbReference type="CDD" id="cd06261">
    <property type="entry name" value="TM_PBP2"/>
    <property type="match status" value="1"/>
</dbReference>
<evidence type="ECO:0000256" key="4">
    <source>
        <dbReference type="ARBA" id="ARBA00022692"/>
    </source>
</evidence>
<dbReference type="FunFam" id="1.10.3720.10:FF:000001">
    <property type="entry name" value="Glycine betaine ABC transporter, permease"/>
    <property type="match status" value="1"/>
</dbReference>
<dbReference type="InterPro" id="IPR035906">
    <property type="entry name" value="MetI-like_sf"/>
</dbReference>
<dbReference type="RefSeq" id="WP_078320282.1">
    <property type="nucleotide sequence ID" value="NZ_FXTS01000007.1"/>
</dbReference>
<feature type="transmembrane region" description="Helical" evidence="7">
    <location>
        <begin position="201"/>
        <end position="228"/>
    </location>
</feature>
<dbReference type="SUPFAM" id="SSF161098">
    <property type="entry name" value="MetI-like"/>
    <property type="match status" value="1"/>
</dbReference>
<dbReference type="GO" id="GO:0015226">
    <property type="term" value="F:carnitine transmembrane transporter activity"/>
    <property type="evidence" value="ECO:0007669"/>
    <property type="project" value="TreeGrafter"/>
</dbReference>
<dbReference type="AlphaFoldDB" id="A0A1T1H9E2"/>
<dbReference type="InterPro" id="IPR000515">
    <property type="entry name" value="MetI-like"/>
</dbReference>
<gene>
    <name evidence="10" type="ORF">BTA35_0213245</name>
</gene>
<protein>
    <submittedName>
        <fullName evidence="10">Proline/betaine ABC transporter permease ProW</fullName>
    </submittedName>
</protein>
<dbReference type="GO" id="GO:0043190">
    <property type="term" value="C:ATP-binding cassette (ABC) transporter complex"/>
    <property type="evidence" value="ECO:0007669"/>
    <property type="project" value="TreeGrafter"/>
</dbReference>
<feature type="domain" description="ABC transmembrane type-1" evidence="9">
    <location>
        <begin position="154"/>
        <end position="333"/>
    </location>
</feature>
<evidence type="ECO:0000259" key="9">
    <source>
        <dbReference type="PROSITE" id="PS50928"/>
    </source>
</evidence>